<organism evidence="1 2">
    <name type="scientific">Nonomuraea jiangxiensis</name>
    <dbReference type="NCBI Taxonomy" id="633440"/>
    <lineage>
        <taxon>Bacteria</taxon>
        <taxon>Bacillati</taxon>
        <taxon>Actinomycetota</taxon>
        <taxon>Actinomycetes</taxon>
        <taxon>Streptosporangiales</taxon>
        <taxon>Streptosporangiaceae</taxon>
        <taxon>Nonomuraea</taxon>
    </lineage>
</organism>
<dbReference type="AlphaFoldDB" id="A0A1G9WHY0"/>
<reference evidence="1 2" key="1">
    <citation type="submission" date="2016-10" db="EMBL/GenBank/DDBJ databases">
        <authorList>
            <person name="de Groot N.N."/>
        </authorList>
    </citation>
    <scope>NUCLEOTIDE SEQUENCE [LARGE SCALE GENOMIC DNA]</scope>
    <source>
        <strain evidence="1 2">CGMCC 4.6533</strain>
    </source>
</reference>
<gene>
    <name evidence="1" type="ORF">SAMN05421869_15911</name>
</gene>
<keyword evidence="2" id="KW-1185">Reference proteome</keyword>
<name>A0A1G9WHY0_9ACTN</name>
<evidence type="ECO:0000313" key="2">
    <source>
        <dbReference type="Proteomes" id="UP000199202"/>
    </source>
</evidence>
<dbReference type="OrthoDB" id="4535590at2"/>
<accession>A0A1G9WHY0</accession>
<dbReference type="RefSeq" id="WP_090947355.1">
    <property type="nucleotide sequence ID" value="NZ_FNDJ01000059.1"/>
</dbReference>
<sequence length="158" mass="17329">MTVTDPYQRLDHALDALDTVLAPSSTQPFTVGGCTFCYSPADLEALAGPVDRVPEELILSVADPGAQPVTGPLETISVSTGTLAPWLDIWAETRTLAADQHLRDALDNWLVEWQLADLHFGFYDEFHATPQLLPWLLTLDEGRLDAAQLVEVEHIAHS</sequence>
<evidence type="ECO:0000313" key="1">
    <source>
        <dbReference type="EMBL" id="SDM83781.1"/>
    </source>
</evidence>
<dbReference type="EMBL" id="FNDJ01000059">
    <property type="protein sequence ID" value="SDM83781.1"/>
    <property type="molecule type" value="Genomic_DNA"/>
</dbReference>
<dbReference type="Proteomes" id="UP000199202">
    <property type="component" value="Unassembled WGS sequence"/>
</dbReference>
<protein>
    <submittedName>
        <fullName evidence="1">Uncharacterized protein</fullName>
    </submittedName>
</protein>
<proteinExistence type="predicted"/>